<dbReference type="CDD" id="cd01741">
    <property type="entry name" value="GATase1_1"/>
    <property type="match status" value="1"/>
</dbReference>
<reference evidence="3" key="1">
    <citation type="journal article" date="2017" name="Nat. Microbiol.">
        <title>Global analysis of biosynthetic gene clusters reveals vast potential of secondary metabolite production in Penicillium species.</title>
        <authorList>
            <person name="Nielsen J.C."/>
            <person name="Grijseels S."/>
            <person name="Prigent S."/>
            <person name="Ji B."/>
            <person name="Dainat J."/>
            <person name="Nielsen K.F."/>
            <person name="Frisvad J.C."/>
            <person name="Workman M."/>
            <person name="Nielsen J."/>
        </authorList>
    </citation>
    <scope>NUCLEOTIDE SEQUENCE [LARGE SCALE GENOMIC DNA]</scope>
    <source>
        <strain evidence="3">IBT 11843</strain>
    </source>
</reference>
<evidence type="ECO:0000313" key="3">
    <source>
        <dbReference type="Proteomes" id="UP000191522"/>
    </source>
</evidence>
<keyword evidence="3" id="KW-1185">Reference proteome</keyword>
<dbReference type="OMA" id="EMCSYGN"/>
<dbReference type="Pfam" id="PF00117">
    <property type="entry name" value="GATase"/>
    <property type="match status" value="1"/>
</dbReference>
<dbReference type="AlphaFoldDB" id="A0A1V6PI55"/>
<dbReference type="SUPFAM" id="SSF52317">
    <property type="entry name" value="Class I glutamine amidotransferase-like"/>
    <property type="match status" value="1"/>
</dbReference>
<dbReference type="PANTHER" id="PTHR42695">
    <property type="entry name" value="GLUTAMINE AMIDOTRANSFERASE YLR126C-RELATED"/>
    <property type="match status" value="1"/>
</dbReference>
<proteinExistence type="predicted"/>
<dbReference type="Gene3D" id="3.40.50.880">
    <property type="match status" value="1"/>
</dbReference>
<dbReference type="InterPro" id="IPR029062">
    <property type="entry name" value="Class_I_gatase-like"/>
</dbReference>
<dbReference type="OrthoDB" id="92161at2759"/>
<evidence type="ECO:0000259" key="1">
    <source>
        <dbReference type="Pfam" id="PF00117"/>
    </source>
</evidence>
<dbReference type="STRING" id="69771.A0A1V6PI55"/>
<dbReference type="InterPro" id="IPR017926">
    <property type="entry name" value="GATASE"/>
</dbReference>
<dbReference type="EMBL" id="MDYL01000004">
    <property type="protein sequence ID" value="OQD76543.1"/>
    <property type="molecule type" value="Genomic_DNA"/>
</dbReference>
<dbReference type="GO" id="GO:0005829">
    <property type="term" value="C:cytosol"/>
    <property type="evidence" value="ECO:0007669"/>
    <property type="project" value="TreeGrafter"/>
</dbReference>
<gene>
    <name evidence="2" type="ORF">PENDEC_c004G04729</name>
</gene>
<protein>
    <recommendedName>
        <fullName evidence="1">Glutamine amidotransferase domain-containing protein</fullName>
    </recommendedName>
</protein>
<dbReference type="PROSITE" id="PS51273">
    <property type="entry name" value="GATASE_TYPE_1"/>
    <property type="match status" value="1"/>
</dbReference>
<accession>A0A1V6PI55</accession>
<name>A0A1V6PI55_PENDC</name>
<feature type="domain" description="Glutamine amidotransferase" evidence="1">
    <location>
        <begin position="51"/>
        <end position="212"/>
    </location>
</feature>
<dbReference type="GO" id="GO:0005634">
    <property type="term" value="C:nucleus"/>
    <property type="evidence" value="ECO:0007669"/>
    <property type="project" value="TreeGrafter"/>
</dbReference>
<dbReference type="Proteomes" id="UP000191522">
    <property type="component" value="Unassembled WGS sequence"/>
</dbReference>
<comment type="caution">
    <text evidence="2">The sequence shown here is derived from an EMBL/GenBank/DDBJ whole genome shotgun (WGS) entry which is preliminary data.</text>
</comment>
<sequence>MQPPLRIAVLETDTPLPSVNARYKDEGYYGMFSGFLKSSAKALGQEGLDPETGLQMTKWDVVDAQEYPKLEDIDAVLLTGSKHNSFEDVPWINRLVEFTQQILAQDRVRILGICFGHQIVGRALGAKVGRSDRGWELAVCDMDLTEKGKEFFGLEKIRIQQMHQDIVYNCPPGATLLGSSPRCAVQGMYAPRRFVTVQGHPEFTGETETEIIQSRTKAGVFSEEQAQDALGRVDMEHDGVPIGVAFLKFLLED</sequence>
<dbReference type="InterPro" id="IPR044992">
    <property type="entry name" value="ChyE-like"/>
</dbReference>
<dbReference type="PANTHER" id="PTHR42695:SF5">
    <property type="entry name" value="GLUTAMINE AMIDOTRANSFERASE YLR126C-RELATED"/>
    <property type="match status" value="1"/>
</dbReference>
<evidence type="ECO:0000313" key="2">
    <source>
        <dbReference type="EMBL" id="OQD76543.1"/>
    </source>
</evidence>
<organism evidence="2 3">
    <name type="scientific">Penicillium decumbens</name>
    <dbReference type="NCBI Taxonomy" id="69771"/>
    <lineage>
        <taxon>Eukaryota</taxon>
        <taxon>Fungi</taxon>
        <taxon>Dikarya</taxon>
        <taxon>Ascomycota</taxon>
        <taxon>Pezizomycotina</taxon>
        <taxon>Eurotiomycetes</taxon>
        <taxon>Eurotiomycetidae</taxon>
        <taxon>Eurotiales</taxon>
        <taxon>Aspergillaceae</taxon>
        <taxon>Penicillium</taxon>
    </lineage>
</organism>